<evidence type="ECO:0000313" key="3">
    <source>
        <dbReference type="Proteomes" id="UP000774570"/>
    </source>
</evidence>
<feature type="domain" description="DUF4132" evidence="1">
    <location>
        <begin position="408"/>
        <end position="584"/>
    </location>
</feature>
<dbReference type="Pfam" id="PF13569">
    <property type="entry name" value="DUF4132"/>
    <property type="match status" value="1"/>
</dbReference>
<evidence type="ECO:0000313" key="2">
    <source>
        <dbReference type="EMBL" id="MBW8485675.1"/>
    </source>
</evidence>
<proteinExistence type="predicted"/>
<reference evidence="2 3" key="1">
    <citation type="submission" date="2021-07" db="EMBL/GenBank/DDBJ databases">
        <title>Actinomadura sp. PM05-2 isolated from lichen.</title>
        <authorList>
            <person name="Somphong A."/>
            <person name="Phongsopitanun W."/>
            <person name="Tanasupawat S."/>
            <person name="Peongsungnone V."/>
        </authorList>
    </citation>
    <scope>NUCLEOTIDE SEQUENCE [LARGE SCALE GENOMIC DNA]</scope>
    <source>
        <strain evidence="2 3">PM05-2</strain>
    </source>
</reference>
<gene>
    <name evidence="2" type="ORF">K1Y72_25060</name>
</gene>
<sequence length="659" mass="71574">MNLEAPEGRELRWLVGEKLAWTAGPCPDQDWAGHVESYLAGKLTWIPYQSDMFVCGPEELVRPLLAAWRPDVNYEFAHRLKRIVARFELDAHDAALHVAKKNPFGSGPALMPFLSTDVARAMADWRFRLKSARELTAAWFARHGLDTVPYLVPDALGKRKALRDRAHGALWLVAAEHGLDAVVAAARTAYGDEAASGVAALTEPAGPPPKPVRLPRWAAPDMLPAPAREDGTPLDADRFRDLLLALAGDRPADTAGLTRASLAAFALALFEAWLAAGTPSREKWAMRTLGRYGDDAAARRLAPLVREWPKQSGHERAALGARVLAEIGTDLALAHLYGIAGKTPYPALRDRAWLRLEEVAAARGMALTELLDRLVPDFGLDTVVLDYGPRSFTVGLDAALRLQVLQDGKPRKGLPKPGLKDDAALAEAARRRLADLRKDVRGVVSDQLARLEWAMTSGRTWAPADFRAHVAGHAIVGRIASRLVWHDLGGRAFRIAEDGTFADVHDDPYELSAGGPIGLAHPVELDVAAWARVFVDYEILQPFAQLSRPVHRLTDAERGASRLDRFAGAKVATGRLLGLTRRDWQRGVPQDGGVEHELTLPLDDGSEVVIDLDPGIAVGLVDLFPDNTLTAVRISRGTFGDLGPITASEILADLTALTS</sequence>
<name>A0ABS7FZ02_9ACTN</name>
<organism evidence="2 3">
    <name type="scientific">Actinomadura parmotrematis</name>
    <dbReference type="NCBI Taxonomy" id="2864039"/>
    <lineage>
        <taxon>Bacteria</taxon>
        <taxon>Bacillati</taxon>
        <taxon>Actinomycetota</taxon>
        <taxon>Actinomycetes</taxon>
        <taxon>Streptosporangiales</taxon>
        <taxon>Thermomonosporaceae</taxon>
        <taxon>Actinomadura</taxon>
    </lineage>
</organism>
<evidence type="ECO:0000259" key="1">
    <source>
        <dbReference type="Pfam" id="PF13569"/>
    </source>
</evidence>
<dbReference type="EMBL" id="JAIBOA010000017">
    <property type="protein sequence ID" value="MBW8485675.1"/>
    <property type="molecule type" value="Genomic_DNA"/>
</dbReference>
<comment type="caution">
    <text evidence="2">The sequence shown here is derived from an EMBL/GenBank/DDBJ whole genome shotgun (WGS) entry which is preliminary data.</text>
</comment>
<dbReference type="Proteomes" id="UP000774570">
    <property type="component" value="Unassembled WGS sequence"/>
</dbReference>
<dbReference type="RefSeq" id="WP_220168905.1">
    <property type="nucleotide sequence ID" value="NZ_JAIBOA010000017.1"/>
</dbReference>
<keyword evidence="3" id="KW-1185">Reference proteome</keyword>
<accession>A0ABS7FZ02</accession>
<protein>
    <submittedName>
        <fullName evidence="2">DUF4132 domain-containing protein</fullName>
    </submittedName>
</protein>
<dbReference type="InterPro" id="IPR025406">
    <property type="entry name" value="DUF4132"/>
</dbReference>